<sequence length="298" mass="32527">MGSPVVVKAGRPSDRSTHSVVRARAMLESRSCAEAARSLIQVARTITAGDEENVLLLMELGYEAHRRAPRCADVADACAHIAIFLASHSAHRRAAMFALLARRTRSEAGDRFGEMSALRLAARVFRSADRLDRVLDCADAMDRLMNPECSPVLFASCLRAKGVLMREVGRPDAAIDHLDRARAILDPLPGPLARRTLALTLVSAGRTSWETGAYQAARRRFRSAATILSMVDQVGADEAHRMSQTMPGSPLAPSETLVDSDFGHPTWPDRRAAGVSTAVRTWNPRHLDEHLDVPLRPA</sequence>
<reference evidence="1 2" key="1">
    <citation type="submission" date="2020-08" db="EMBL/GenBank/DDBJ databases">
        <title>Sequencing the genomes of 1000 actinobacteria strains.</title>
        <authorList>
            <person name="Klenk H.-P."/>
        </authorList>
    </citation>
    <scope>NUCLEOTIDE SEQUENCE [LARGE SCALE GENOMIC DNA]</scope>
    <source>
        <strain evidence="1 2">DSM 45084</strain>
    </source>
</reference>
<dbReference type="Proteomes" id="UP000542674">
    <property type="component" value="Unassembled WGS sequence"/>
</dbReference>
<dbReference type="AlphaFoldDB" id="A0A7W7WWX1"/>
<proteinExistence type="predicted"/>
<keyword evidence="2" id="KW-1185">Reference proteome</keyword>
<comment type="caution">
    <text evidence="1">The sequence shown here is derived from an EMBL/GenBank/DDBJ whole genome shotgun (WGS) entry which is preliminary data.</text>
</comment>
<protein>
    <submittedName>
        <fullName evidence="1">Tetratricopeptide (TPR) repeat protein</fullName>
    </submittedName>
</protein>
<dbReference type="RefSeq" id="WP_184671110.1">
    <property type="nucleotide sequence ID" value="NZ_BAABAI010000022.1"/>
</dbReference>
<gene>
    <name evidence="1" type="ORF">F4559_004203</name>
</gene>
<name>A0A7W7WWX1_9PSEU</name>
<organism evidence="1 2">
    <name type="scientific">Saccharothrix violaceirubra</name>
    <dbReference type="NCBI Taxonomy" id="413306"/>
    <lineage>
        <taxon>Bacteria</taxon>
        <taxon>Bacillati</taxon>
        <taxon>Actinomycetota</taxon>
        <taxon>Actinomycetes</taxon>
        <taxon>Pseudonocardiales</taxon>
        <taxon>Pseudonocardiaceae</taxon>
        <taxon>Saccharothrix</taxon>
    </lineage>
</organism>
<evidence type="ECO:0000313" key="1">
    <source>
        <dbReference type="EMBL" id="MBB4966844.1"/>
    </source>
</evidence>
<dbReference type="InterPro" id="IPR011990">
    <property type="entry name" value="TPR-like_helical_dom_sf"/>
</dbReference>
<dbReference type="EMBL" id="JACHJS010000001">
    <property type="protein sequence ID" value="MBB4966844.1"/>
    <property type="molecule type" value="Genomic_DNA"/>
</dbReference>
<dbReference type="SUPFAM" id="SSF48452">
    <property type="entry name" value="TPR-like"/>
    <property type="match status" value="1"/>
</dbReference>
<evidence type="ECO:0000313" key="2">
    <source>
        <dbReference type="Proteomes" id="UP000542674"/>
    </source>
</evidence>
<dbReference type="Gene3D" id="1.25.40.10">
    <property type="entry name" value="Tetratricopeptide repeat domain"/>
    <property type="match status" value="1"/>
</dbReference>
<accession>A0A7W7WWX1</accession>